<dbReference type="EMBL" id="JABEBT010000017">
    <property type="protein sequence ID" value="KAF7637839.1"/>
    <property type="molecule type" value="Genomic_DNA"/>
</dbReference>
<reference evidence="1" key="1">
    <citation type="journal article" date="2020" name="Ecol. Evol.">
        <title>Genome structure and content of the rice root-knot nematode (Meloidogyne graminicola).</title>
        <authorList>
            <person name="Phan N.T."/>
            <person name="Danchin E.G.J."/>
            <person name="Klopp C."/>
            <person name="Perfus-Barbeoch L."/>
            <person name="Kozlowski D.K."/>
            <person name="Koutsovoulos G.D."/>
            <person name="Lopez-Roques C."/>
            <person name="Bouchez O."/>
            <person name="Zahm M."/>
            <person name="Besnard G."/>
            <person name="Bellafiore S."/>
        </authorList>
    </citation>
    <scope>NUCLEOTIDE SEQUENCE</scope>
    <source>
        <strain evidence="1">VN-18</strain>
    </source>
</reference>
<comment type="caution">
    <text evidence="1">The sequence shown here is derived from an EMBL/GenBank/DDBJ whole genome shotgun (WGS) entry which is preliminary data.</text>
</comment>
<protein>
    <submittedName>
        <fullName evidence="1">Uncharacterized protein</fullName>
    </submittedName>
</protein>
<name>A0A8S9ZX75_9BILA</name>
<keyword evidence="2" id="KW-1185">Reference proteome</keyword>
<sequence length="19" mass="2169">MTPVFTRSNPLRLFLMGMG</sequence>
<gene>
    <name evidence="1" type="ORF">Mgra_00002814</name>
</gene>
<evidence type="ECO:0000313" key="1">
    <source>
        <dbReference type="EMBL" id="KAF7637839.1"/>
    </source>
</evidence>
<dbReference type="Proteomes" id="UP000605970">
    <property type="component" value="Unassembled WGS sequence"/>
</dbReference>
<evidence type="ECO:0000313" key="2">
    <source>
        <dbReference type="Proteomes" id="UP000605970"/>
    </source>
</evidence>
<accession>A0A8S9ZX75</accession>
<dbReference type="AlphaFoldDB" id="A0A8S9ZX75"/>
<organism evidence="1 2">
    <name type="scientific">Meloidogyne graminicola</name>
    <dbReference type="NCBI Taxonomy" id="189291"/>
    <lineage>
        <taxon>Eukaryota</taxon>
        <taxon>Metazoa</taxon>
        <taxon>Ecdysozoa</taxon>
        <taxon>Nematoda</taxon>
        <taxon>Chromadorea</taxon>
        <taxon>Rhabditida</taxon>
        <taxon>Tylenchina</taxon>
        <taxon>Tylenchomorpha</taxon>
        <taxon>Tylenchoidea</taxon>
        <taxon>Meloidogynidae</taxon>
        <taxon>Meloidogyninae</taxon>
        <taxon>Meloidogyne</taxon>
    </lineage>
</organism>
<proteinExistence type="predicted"/>